<dbReference type="InterPro" id="IPR036849">
    <property type="entry name" value="Enolase-like_C_sf"/>
</dbReference>
<dbReference type="GO" id="GO:0046872">
    <property type="term" value="F:metal ion binding"/>
    <property type="evidence" value="ECO:0007669"/>
    <property type="project" value="UniProtKB-KW"/>
</dbReference>
<dbReference type="PANTHER" id="PTHR13794">
    <property type="entry name" value="ENOLASE SUPERFAMILY, MANDELATE RACEMASE"/>
    <property type="match status" value="1"/>
</dbReference>
<evidence type="ECO:0000259" key="4">
    <source>
        <dbReference type="SMART" id="SM00922"/>
    </source>
</evidence>
<dbReference type="EMBL" id="JAVIZN010000002">
    <property type="protein sequence ID" value="MDR6204658.1"/>
    <property type="molecule type" value="Genomic_DNA"/>
</dbReference>
<dbReference type="SUPFAM" id="SSF54826">
    <property type="entry name" value="Enolase N-terminal domain-like"/>
    <property type="match status" value="1"/>
</dbReference>
<dbReference type="InterPro" id="IPR013342">
    <property type="entry name" value="Mandelate_racemase_C"/>
</dbReference>
<dbReference type="PROSITE" id="PS00908">
    <property type="entry name" value="MR_MLE_1"/>
    <property type="match status" value="1"/>
</dbReference>
<dbReference type="AlphaFoldDB" id="A0ABD5CHW9"/>
<dbReference type="Proteomes" id="UP001245184">
    <property type="component" value="Unassembled WGS sequence"/>
</dbReference>
<feature type="domain" description="Mandelate racemase/muconate lactonizing enzyme C-terminal" evidence="4">
    <location>
        <begin position="152"/>
        <end position="248"/>
    </location>
</feature>
<dbReference type="InterPro" id="IPR046945">
    <property type="entry name" value="RHMD-like"/>
</dbReference>
<gene>
    <name evidence="5" type="ORF">QF025_003378</name>
</gene>
<comment type="cofactor">
    <cofactor evidence="1">
        <name>Mg(2+)</name>
        <dbReference type="ChEBI" id="CHEBI:18420"/>
    </cofactor>
</comment>
<comment type="caution">
    <text evidence="5">The sequence shown here is derived from an EMBL/GenBank/DDBJ whole genome shotgun (WGS) entry which is preliminary data.</text>
</comment>
<name>A0ABD5CHW9_9BURK</name>
<evidence type="ECO:0000313" key="5">
    <source>
        <dbReference type="EMBL" id="MDR6204658.1"/>
    </source>
</evidence>
<dbReference type="SFLD" id="SFLDS00001">
    <property type="entry name" value="Enolase"/>
    <property type="match status" value="1"/>
</dbReference>
<keyword evidence="2" id="KW-0479">Metal-binding</keyword>
<reference evidence="5 6" key="1">
    <citation type="submission" date="2023-08" db="EMBL/GenBank/DDBJ databases">
        <title>Genome sequencing of plant associated microbes to promote plant fitness in Sorghum bicolor and Oryza sativa.</title>
        <authorList>
            <person name="Coleman-Derr D."/>
        </authorList>
    </citation>
    <scope>NUCLEOTIDE SEQUENCE [LARGE SCALE GENOMIC DNA]</scope>
    <source>
        <strain evidence="5 6">SLBN-33</strain>
    </source>
</reference>
<dbReference type="InterPro" id="IPR029017">
    <property type="entry name" value="Enolase-like_N"/>
</dbReference>
<dbReference type="Gene3D" id="3.30.390.10">
    <property type="entry name" value="Enolase-like, N-terminal domain"/>
    <property type="match status" value="1"/>
</dbReference>
<evidence type="ECO:0000256" key="2">
    <source>
        <dbReference type="ARBA" id="ARBA00022723"/>
    </source>
</evidence>
<evidence type="ECO:0000256" key="1">
    <source>
        <dbReference type="ARBA" id="ARBA00001946"/>
    </source>
</evidence>
<organism evidence="5 6">
    <name type="scientific">Paraburkholderia graminis</name>
    <dbReference type="NCBI Taxonomy" id="60548"/>
    <lineage>
        <taxon>Bacteria</taxon>
        <taxon>Pseudomonadati</taxon>
        <taxon>Pseudomonadota</taxon>
        <taxon>Betaproteobacteria</taxon>
        <taxon>Burkholderiales</taxon>
        <taxon>Burkholderiaceae</taxon>
        <taxon>Paraburkholderia</taxon>
    </lineage>
</organism>
<proteinExistence type="predicted"/>
<dbReference type="Pfam" id="PF13378">
    <property type="entry name" value="MR_MLE_C"/>
    <property type="match status" value="1"/>
</dbReference>
<evidence type="ECO:0000313" key="6">
    <source>
        <dbReference type="Proteomes" id="UP001245184"/>
    </source>
</evidence>
<dbReference type="InterPro" id="IPR029065">
    <property type="entry name" value="Enolase_C-like"/>
</dbReference>
<protein>
    <submittedName>
        <fullName evidence="5">L-alanine-DL-glutamate epimerase-like enolase superfamily enzyme</fullName>
    </submittedName>
</protein>
<dbReference type="RefSeq" id="WP_310032429.1">
    <property type="nucleotide sequence ID" value="NZ_JAVIZN010000002.1"/>
</dbReference>
<evidence type="ECO:0000256" key="3">
    <source>
        <dbReference type="ARBA" id="ARBA00022842"/>
    </source>
</evidence>
<dbReference type="CDD" id="cd03328">
    <property type="entry name" value="MR_like_3"/>
    <property type="match status" value="1"/>
</dbReference>
<dbReference type="Pfam" id="PF02746">
    <property type="entry name" value="MR_MLE_N"/>
    <property type="match status" value="1"/>
</dbReference>
<dbReference type="Gene3D" id="3.20.20.120">
    <property type="entry name" value="Enolase-like C-terminal domain"/>
    <property type="match status" value="1"/>
</dbReference>
<dbReference type="InterPro" id="IPR013341">
    <property type="entry name" value="Mandelate_racemase_N_dom"/>
</dbReference>
<sequence length="373" mass="39959">MSKAASARGGSQVPVSAVRASAYRIPTDAPEGDGTFEWNATTLVVVEVDAGGQTGIGYTYSDSSIVALIANTLSPCVTGEDVADIRAHWNRMQRQVRNLGRAGLAATAISAIDCALWDAKAKLLGVPLVQLLGAARESVPLYGSGGFTTYNDGQLRDQLAGWVERDGCRWVKMKIGSQPHKDQARVKAAREAIGDAGLFVDANGAFSPREALYHARQFEAQQVAWFEEPVSSDDAAGLRFVREHAPSGMDIAAGEYAYTSDDFRTLLAEGSVDVLQADVSRCGGITGFLQAAALCDAFHMPLSAHCAPALHLHVACAVPRLRHQEWFHDHVRIEAMLFDGAPRAHDGVITPDLSRPGCGLAFKHKDAAQYFVA</sequence>
<dbReference type="PANTHER" id="PTHR13794:SF58">
    <property type="entry name" value="MITOCHONDRIAL ENOLASE SUPERFAMILY MEMBER 1"/>
    <property type="match status" value="1"/>
</dbReference>
<dbReference type="SFLD" id="SFLDG00179">
    <property type="entry name" value="mandelate_racemase"/>
    <property type="match status" value="1"/>
</dbReference>
<dbReference type="GO" id="GO:0016836">
    <property type="term" value="F:hydro-lyase activity"/>
    <property type="evidence" value="ECO:0007669"/>
    <property type="project" value="UniProtKB-ARBA"/>
</dbReference>
<dbReference type="SUPFAM" id="SSF51604">
    <property type="entry name" value="Enolase C-terminal domain-like"/>
    <property type="match status" value="1"/>
</dbReference>
<accession>A0ABD5CHW9</accession>
<dbReference type="SMART" id="SM00922">
    <property type="entry name" value="MR_MLE"/>
    <property type="match status" value="1"/>
</dbReference>
<keyword evidence="3" id="KW-0460">Magnesium</keyword>
<dbReference type="InterPro" id="IPR018110">
    <property type="entry name" value="Mandel_Rmase/mucon_lact_enz_CS"/>
</dbReference>